<proteinExistence type="predicted"/>
<dbReference type="AlphaFoldDB" id="A0A7I0HPS8"/>
<sequence>MPFSRITYIVFLILLFWFCFCLSPKQNTSKVIDSQTKEVQKTKEQCPFPVFLGTMYGDGISNFDKTFILFEIKQLLIDLCEGHFQHLLSFVHRETGLFVDAKGYWTTEEVRLDLIDPNGYFSLYYFDQTKLNQKKGSDGNLTILDVFKQAGPVYADFYVGSKEEVEVKFRFPEKPKLERYLINPSFIKKQNNWYLHRMF</sequence>
<reference evidence="1 2" key="1">
    <citation type="journal article" date="2019" name="PLoS Negl. Trop. Dis.">
        <title>Revisiting the worldwide diversity of Leptospira species in the environment.</title>
        <authorList>
            <person name="Vincent A.T."/>
            <person name="Schiettekatte O."/>
            <person name="Bourhy P."/>
            <person name="Veyrier F.J."/>
            <person name="Picardeau M."/>
        </authorList>
    </citation>
    <scope>NUCLEOTIDE SEQUENCE [LARGE SCALE GENOMIC DNA]</scope>
    <source>
        <strain evidence="1 2">201800273</strain>
    </source>
</reference>
<dbReference type="Proteomes" id="UP000297641">
    <property type="component" value="Unassembled WGS sequence"/>
</dbReference>
<comment type="caution">
    <text evidence="1">The sequence shown here is derived from an EMBL/GenBank/DDBJ whole genome shotgun (WGS) entry which is preliminary data.</text>
</comment>
<name>A0A7I0HPS8_9LEPT</name>
<gene>
    <name evidence="1" type="ORF">EHQ43_17340</name>
</gene>
<protein>
    <submittedName>
        <fullName evidence="1">Uncharacterized protein</fullName>
    </submittedName>
</protein>
<accession>A0A7I0HPS8</accession>
<dbReference type="EMBL" id="RQFT01000012">
    <property type="protein sequence ID" value="TGL03596.1"/>
    <property type="molecule type" value="Genomic_DNA"/>
</dbReference>
<organism evidence="1 2">
    <name type="scientific">Leptospira bouyouniensis</name>
    <dbReference type="NCBI Taxonomy" id="2484911"/>
    <lineage>
        <taxon>Bacteria</taxon>
        <taxon>Pseudomonadati</taxon>
        <taxon>Spirochaetota</taxon>
        <taxon>Spirochaetia</taxon>
        <taxon>Leptospirales</taxon>
        <taxon>Leptospiraceae</taxon>
        <taxon>Leptospira</taxon>
    </lineage>
</organism>
<evidence type="ECO:0000313" key="1">
    <source>
        <dbReference type="EMBL" id="TGL03596.1"/>
    </source>
</evidence>
<evidence type="ECO:0000313" key="2">
    <source>
        <dbReference type="Proteomes" id="UP000297641"/>
    </source>
</evidence>